<accession>F0W971</accession>
<gene>
    <name evidence="1" type="primary">AlNc14C39G3338</name>
    <name evidence="1" type="ORF">ALNC14_038270</name>
</gene>
<dbReference type="AlphaFoldDB" id="F0W971"/>
<protein>
    <submittedName>
        <fullName evidence="1">AlNc14C39G3338 protein</fullName>
    </submittedName>
</protein>
<reference evidence="1" key="2">
    <citation type="submission" date="2011-02" db="EMBL/GenBank/DDBJ databases">
        <authorList>
            <person name="MacLean D."/>
        </authorList>
    </citation>
    <scope>NUCLEOTIDE SEQUENCE</scope>
</reference>
<name>F0W971_9STRA</name>
<organism evidence="1">
    <name type="scientific">Albugo laibachii Nc14</name>
    <dbReference type="NCBI Taxonomy" id="890382"/>
    <lineage>
        <taxon>Eukaryota</taxon>
        <taxon>Sar</taxon>
        <taxon>Stramenopiles</taxon>
        <taxon>Oomycota</taxon>
        <taxon>Peronosporomycetes</taxon>
        <taxon>Albuginales</taxon>
        <taxon>Albuginaceae</taxon>
        <taxon>Albugo</taxon>
    </lineage>
</organism>
<proteinExistence type="predicted"/>
<dbReference type="EMBL" id="FR824084">
    <property type="protein sequence ID" value="CCA17684.1"/>
    <property type="molecule type" value="Genomic_DNA"/>
</dbReference>
<evidence type="ECO:0000313" key="1">
    <source>
        <dbReference type="EMBL" id="CCA17684.1"/>
    </source>
</evidence>
<reference evidence="1" key="1">
    <citation type="journal article" date="2011" name="PLoS Biol.">
        <title>Gene gain and loss during evolution of obligate parasitism in the white rust pathogen of Arabidopsis thaliana.</title>
        <authorList>
            <person name="Kemen E."/>
            <person name="Gardiner A."/>
            <person name="Schultz-Larsen T."/>
            <person name="Kemen A.C."/>
            <person name="Balmuth A.L."/>
            <person name="Robert-Seilaniantz A."/>
            <person name="Bailey K."/>
            <person name="Holub E."/>
            <person name="Studholme D.J."/>
            <person name="Maclean D."/>
            <person name="Jones J.D."/>
        </authorList>
    </citation>
    <scope>NUCLEOTIDE SEQUENCE</scope>
</reference>
<sequence length="292" mass="34009">MRSEPCIRVIICSGFIVNGNLLEDVWSGIKGLMKSVLWVDIECENDAFVCPDKSHTYRNVSDHCKFTPCPLISRKNESKAKASEWFMKKEFVVPSVRYEEVYGGRIVAQRLEEMMQWKSGYNVTMDVYTFPSDSRDFASKSDANWSVAVVQTHLTRYLNHNGILNGVWTKENIRYTFDSLDAWKSSKSIRIVSAVRNDDSYRFHSLQKWWESERDARMDIMDAFHALSHRTEATIWITPIDFVFSRILDTLHDPKQWILGHKDMIHRIITPTRVTQTHTKSIESVSVGRYNL</sequence>
<dbReference type="HOGENOM" id="CLU_954486_0_0_1"/>